<accession>A0A1G6PUH2</accession>
<protein>
    <submittedName>
        <fullName evidence="5">TLP18.3, Psb32 and MOLO-1 founding protein of phosphatase</fullName>
    </submittedName>
</protein>
<dbReference type="STRING" id="390242.SAMN04488024_103155"/>
<keyword evidence="2" id="KW-0472">Membrane</keyword>
<keyword evidence="3" id="KW-0732">Signal</keyword>
<evidence type="ECO:0000313" key="6">
    <source>
        <dbReference type="Proteomes" id="UP000199455"/>
    </source>
</evidence>
<dbReference type="Proteomes" id="UP000199455">
    <property type="component" value="Unassembled WGS sequence"/>
</dbReference>
<reference evidence="6" key="1">
    <citation type="submission" date="2016-10" db="EMBL/GenBank/DDBJ databases">
        <authorList>
            <person name="Varghese N."/>
            <person name="Submissions S."/>
        </authorList>
    </citation>
    <scope>NUCLEOTIDE SEQUENCE [LARGE SCALE GENOMIC DNA]</scope>
    <source>
        <strain evidence="6">DSM 18609</strain>
    </source>
</reference>
<dbReference type="RefSeq" id="WP_090766957.1">
    <property type="nucleotide sequence ID" value="NZ_FMZH01000003.1"/>
</dbReference>
<dbReference type="Pfam" id="PF04536">
    <property type="entry name" value="TPM_phosphatase"/>
    <property type="match status" value="1"/>
</dbReference>
<keyword evidence="6" id="KW-1185">Reference proteome</keyword>
<feature type="signal peptide" evidence="3">
    <location>
        <begin position="1"/>
        <end position="18"/>
    </location>
</feature>
<feature type="chain" id="PRO_5011466194" evidence="3">
    <location>
        <begin position="19"/>
        <end position="327"/>
    </location>
</feature>
<proteinExistence type="predicted"/>
<evidence type="ECO:0000313" key="5">
    <source>
        <dbReference type="EMBL" id="SDC83763.1"/>
    </source>
</evidence>
<keyword evidence="2" id="KW-0812">Transmembrane</keyword>
<feature type="compositionally biased region" description="Gly residues" evidence="1">
    <location>
        <begin position="317"/>
        <end position="327"/>
    </location>
</feature>
<dbReference type="Gene3D" id="3.10.310.50">
    <property type="match status" value="1"/>
</dbReference>
<feature type="transmembrane region" description="Helical" evidence="2">
    <location>
        <begin position="186"/>
        <end position="206"/>
    </location>
</feature>
<name>A0A1G6PUH2_9SPHI</name>
<evidence type="ECO:0000259" key="4">
    <source>
        <dbReference type="Pfam" id="PF04536"/>
    </source>
</evidence>
<dbReference type="PANTHER" id="PTHR30373">
    <property type="entry name" value="UPF0603 PROTEIN YGCG"/>
    <property type="match status" value="1"/>
</dbReference>
<gene>
    <name evidence="5" type="ORF">SAMN04488024_103155</name>
</gene>
<evidence type="ECO:0000256" key="1">
    <source>
        <dbReference type="SAM" id="MobiDB-lite"/>
    </source>
</evidence>
<sequence>MKYILSLLLLFVTVTTFSQIPKPLKDTYVNDFAKVLSKSEIKKLNDTINQIEKKSGVQLALVIVNTIPKEYDIEEYSLLIARRWKVGNKEDGLVYVAAVKQRKQRLEVARNLEPIFTTETSQDVLTKTKAHFRAKDYGKGLFALVSDISFKLDSAGYGEPPAVQSLAAVDKQDNKAVSNTSDRVDITLFVLGFFVIVFVLVVLLIVRIFRSRPSSQTFANNGFGGYNNGYNGGFNNGYNGRRRSGLGSFFAGAATGYFANSLFNRNRYHNNHVVPQQTQEEERPGSGSNFGDWGSSRDSSSDGNSSSGSSSSSSSGGFSGGGASSDW</sequence>
<feature type="compositionally biased region" description="Low complexity" evidence="1">
    <location>
        <begin position="291"/>
        <end position="316"/>
    </location>
</feature>
<evidence type="ECO:0000256" key="2">
    <source>
        <dbReference type="SAM" id="Phobius"/>
    </source>
</evidence>
<feature type="region of interest" description="Disordered" evidence="1">
    <location>
        <begin position="275"/>
        <end position="327"/>
    </location>
</feature>
<keyword evidence="2" id="KW-1133">Transmembrane helix</keyword>
<evidence type="ECO:0000256" key="3">
    <source>
        <dbReference type="SAM" id="SignalP"/>
    </source>
</evidence>
<organism evidence="5 6">
    <name type="scientific">Pedobacter soli</name>
    <dbReference type="NCBI Taxonomy" id="390242"/>
    <lineage>
        <taxon>Bacteria</taxon>
        <taxon>Pseudomonadati</taxon>
        <taxon>Bacteroidota</taxon>
        <taxon>Sphingobacteriia</taxon>
        <taxon>Sphingobacteriales</taxon>
        <taxon>Sphingobacteriaceae</taxon>
        <taxon>Pedobacter</taxon>
    </lineage>
</organism>
<feature type="domain" description="TPM" evidence="4">
    <location>
        <begin position="29"/>
        <end position="148"/>
    </location>
</feature>
<dbReference type="PANTHER" id="PTHR30373:SF2">
    <property type="entry name" value="UPF0603 PROTEIN YGCG"/>
    <property type="match status" value="1"/>
</dbReference>
<dbReference type="InterPro" id="IPR007621">
    <property type="entry name" value="TPM_dom"/>
</dbReference>
<dbReference type="AlphaFoldDB" id="A0A1G6PUH2"/>
<dbReference type="EMBL" id="FMZH01000003">
    <property type="protein sequence ID" value="SDC83763.1"/>
    <property type="molecule type" value="Genomic_DNA"/>
</dbReference>